<comment type="caution">
    <text evidence="3">The sequence shown here is derived from an EMBL/GenBank/DDBJ whole genome shotgun (WGS) entry which is preliminary data.</text>
</comment>
<evidence type="ECO:0000256" key="1">
    <source>
        <dbReference type="SAM" id="MobiDB-lite"/>
    </source>
</evidence>
<dbReference type="EMBL" id="JAIFTL010000031">
    <property type="protein sequence ID" value="KAG9325878.1"/>
    <property type="molecule type" value="Genomic_DNA"/>
</dbReference>
<organism evidence="3 4">
    <name type="scientific">Mortierella alpina</name>
    <name type="common">Oleaginous fungus</name>
    <name type="synonym">Mortierella renispora</name>
    <dbReference type="NCBI Taxonomy" id="64518"/>
    <lineage>
        <taxon>Eukaryota</taxon>
        <taxon>Fungi</taxon>
        <taxon>Fungi incertae sedis</taxon>
        <taxon>Mucoromycota</taxon>
        <taxon>Mortierellomycotina</taxon>
        <taxon>Mortierellomycetes</taxon>
        <taxon>Mortierellales</taxon>
        <taxon>Mortierellaceae</taxon>
        <taxon>Mortierella</taxon>
    </lineage>
</organism>
<evidence type="ECO:0000313" key="3">
    <source>
        <dbReference type="EMBL" id="KAG9325878.1"/>
    </source>
</evidence>
<name>A0A9P8A7T3_MORAP</name>
<evidence type="ECO:0000313" key="4">
    <source>
        <dbReference type="Proteomes" id="UP000717515"/>
    </source>
</evidence>
<reference evidence="3" key="1">
    <citation type="submission" date="2021-07" db="EMBL/GenBank/DDBJ databases">
        <title>Draft genome of Mortierella alpina, strain LL118, isolated from an aspen leaf litter sample.</title>
        <authorList>
            <person name="Yang S."/>
            <person name="Vinatzer B.A."/>
        </authorList>
    </citation>
    <scope>NUCLEOTIDE SEQUENCE</scope>
    <source>
        <strain evidence="3">LL118</strain>
    </source>
</reference>
<gene>
    <name evidence="3" type="ORF">KVV02_006872</name>
</gene>
<sequence length="200" mass="22347">MKFIFSICAALAATAYAAPLVEFGDNPSALAAPGSRIDAKIGKVDIGGLETPAAYSHTLNTKTAPINYGNLNQGTGMMPSQVVHYGTENQPDRGYISPVLVSTTAKDVSFQLAKAEKAGGGLLNLETDVGKLQFPRSKYTDVNAEDYDDDDDDDDGIEDVDDENDLSKWRRGYWGHHWGRWRRPWGRHWGRRWGRHRRHW</sequence>
<feature type="signal peptide" evidence="2">
    <location>
        <begin position="1"/>
        <end position="17"/>
    </location>
</feature>
<evidence type="ECO:0000256" key="2">
    <source>
        <dbReference type="SAM" id="SignalP"/>
    </source>
</evidence>
<keyword evidence="2" id="KW-0732">Signal</keyword>
<dbReference type="Proteomes" id="UP000717515">
    <property type="component" value="Unassembled WGS sequence"/>
</dbReference>
<protein>
    <submittedName>
        <fullName evidence="3">Uncharacterized protein</fullName>
    </submittedName>
</protein>
<feature type="chain" id="PRO_5040214867" evidence="2">
    <location>
        <begin position="18"/>
        <end position="200"/>
    </location>
</feature>
<feature type="region of interest" description="Disordered" evidence="1">
    <location>
        <begin position="142"/>
        <end position="161"/>
    </location>
</feature>
<accession>A0A9P8A7T3</accession>
<dbReference type="AlphaFoldDB" id="A0A9P8A7T3"/>
<proteinExistence type="predicted"/>
<feature type="compositionally biased region" description="Acidic residues" evidence="1">
    <location>
        <begin position="143"/>
        <end position="161"/>
    </location>
</feature>